<feature type="transmembrane region" description="Helical" evidence="7">
    <location>
        <begin position="142"/>
        <end position="161"/>
    </location>
</feature>
<evidence type="ECO:0000256" key="8">
    <source>
        <dbReference type="SAM" id="SignalP"/>
    </source>
</evidence>
<feature type="domain" description="ER membrane protein complex subunit 7 beta-sandwich" evidence="9">
    <location>
        <begin position="42"/>
        <end position="150"/>
    </location>
</feature>
<organism evidence="10 11">
    <name type="scientific">Mucor flavus</name>
    <dbReference type="NCBI Taxonomy" id="439312"/>
    <lineage>
        <taxon>Eukaryota</taxon>
        <taxon>Fungi</taxon>
        <taxon>Fungi incertae sedis</taxon>
        <taxon>Mucoromycota</taxon>
        <taxon>Mucoromycotina</taxon>
        <taxon>Mucoromycetes</taxon>
        <taxon>Mucorales</taxon>
        <taxon>Mucorineae</taxon>
        <taxon>Mucoraceae</taxon>
        <taxon>Mucor</taxon>
    </lineage>
</organism>
<dbReference type="SUPFAM" id="SSF49452">
    <property type="entry name" value="Starch-binding domain-like"/>
    <property type="match status" value="1"/>
</dbReference>
<keyword evidence="4 8" id="KW-0732">Signal</keyword>
<evidence type="ECO:0000256" key="6">
    <source>
        <dbReference type="ARBA" id="ARBA00023136"/>
    </source>
</evidence>
<evidence type="ECO:0000313" key="11">
    <source>
        <dbReference type="Proteomes" id="UP001473302"/>
    </source>
</evidence>
<keyword evidence="11" id="KW-1185">Reference proteome</keyword>
<comment type="caution">
    <text evidence="10">The sequence shown here is derived from an EMBL/GenBank/DDBJ whole genome shotgun (WGS) entry which is preliminary data.</text>
</comment>
<evidence type="ECO:0000256" key="3">
    <source>
        <dbReference type="ARBA" id="ARBA00022692"/>
    </source>
</evidence>
<sequence>MKLLSIIIASEFYSFLVAAASAMNIEGKIIPNAVIPDVSKIDTATTRVVLNGAQYAARIKANGEFNIPNVKAGSYLLEVQSIEHIFPKLRVDVEENNVKATYTGLGIDWNQRGNSISYPLEIQAKADSEYFMERKGFNVMSMFKNPMFLMMGVSAIMMFFMPKLMKAMQEMDPEGAKEINQSQADAQKMLADMPSLSQMFAKR</sequence>
<dbReference type="Proteomes" id="UP001473302">
    <property type="component" value="Unassembled WGS sequence"/>
</dbReference>
<dbReference type="EMBL" id="BAABUK010000009">
    <property type="protein sequence ID" value="GAA5811191.1"/>
    <property type="molecule type" value="Genomic_DNA"/>
</dbReference>
<dbReference type="PANTHER" id="PTHR13605">
    <property type="entry name" value="ER MEMBRANE PROTEIN COMPLEX SUBUNIT 7"/>
    <property type="match status" value="1"/>
</dbReference>
<evidence type="ECO:0000256" key="5">
    <source>
        <dbReference type="ARBA" id="ARBA00022989"/>
    </source>
</evidence>
<comment type="similarity">
    <text evidence="2">Belongs to the EMC7 family.</text>
</comment>
<evidence type="ECO:0000313" key="10">
    <source>
        <dbReference type="EMBL" id="GAA5811191.1"/>
    </source>
</evidence>
<feature type="chain" id="PRO_5046302542" description="ER membrane protein complex subunit 7 beta-sandwich domain-containing protein" evidence="8">
    <location>
        <begin position="23"/>
        <end position="203"/>
    </location>
</feature>
<evidence type="ECO:0000256" key="7">
    <source>
        <dbReference type="SAM" id="Phobius"/>
    </source>
</evidence>
<protein>
    <recommendedName>
        <fullName evidence="9">ER membrane protein complex subunit 7 beta-sandwich domain-containing protein</fullName>
    </recommendedName>
</protein>
<dbReference type="InterPro" id="IPR019008">
    <property type="entry name" value="Beta_sandwich_EMC7"/>
</dbReference>
<dbReference type="InterPro" id="IPR039163">
    <property type="entry name" value="EMC7"/>
</dbReference>
<name>A0ABP9YWF2_9FUNG</name>
<evidence type="ECO:0000259" key="9">
    <source>
        <dbReference type="Pfam" id="PF09430"/>
    </source>
</evidence>
<dbReference type="Pfam" id="PF09430">
    <property type="entry name" value="EMC7_beta-sandw"/>
    <property type="match status" value="1"/>
</dbReference>
<dbReference type="Gene3D" id="2.60.40.1120">
    <property type="entry name" value="Carboxypeptidase-like, regulatory domain"/>
    <property type="match status" value="1"/>
</dbReference>
<evidence type="ECO:0000256" key="2">
    <source>
        <dbReference type="ARBA" id="ARBA00008880"/>
    </source>
</evidence>
<proteinExistence type="inferred from homology"/>
<comment type="subcellular location">
    <subcellularLocation>
        <location evidence="1">Membrane</location>
        <topology evidence="1">Single-pass membrane protein</topology>
    </subcellularLocation>
</comment>
<keyword evidence="6 7" id="KW-0472">Membrane</keyword>
<keyword evidence="5 7" id="KW-1133">Transmembrane helix</keyword>
<evidence type="ECO:0000256" key="4">
    <source>
        <dbReference type="ARBA" id="ARBA00022729"/>
    </source>
</evidence>
<keyword evidence="3 7" id="KW-0812">Transmembrane</keyword>
<dbReference type="InterPro" id="IPR013784">
    <property type="entry name" value="Carb-bd-like_fold"/>
</dbReference>
<evidence type="ECO:0000256" key="1">
    <source>
        <dbReference type="ARBA" id="ARBA00004167"/>
    </source>
</evidence>
<feature type="signal peptide" evidence="8">
    <location>
        <begin position="1"/>
        <end position="22"/>
    </location>
</feature>
<accession>A0ABP9YWF2</accession>
<reference evidence="10 11" key="1">
    <citation type="submission" date="2024-04" db="EMBL/GenBank/DDBJ databases">
        <title>genome sequences of Mucor flavus KT1a and Helicostylum pulchrum KT1b strains isolated from the surface of a dry-aged beef.</title>
        <authorList>
            <person name="Toyotome T."/>
            <person name="Hosono M."/>
            <person name="Torimaru M."/>
            <person name="Fukuda K."/>
            <person name="Mikami N."/>
        </authorList>
    </citation>
    <scope>NUCLEOTIDE SEQUENCE [LARGE SCALE GENOMIC DNA]</scope>
    <source>
        <strain evidence="10 11">KT1a</strain>
    </source>
</reference>
<gene>
    <name evidence="10" type="ORF">MFLAVUS_004622</name>
</gene>
<dbReference type="PANTHER" id="PTHR13605:SF4">
    <property type="entry name" value="ER MEMBRANE PROTEIN COMPLEX SUBUNIT 7"/>
    <property type="match status" value="1"/>
</dbReference>